<proteinExistence type="predicted"/>
<gene>
    <name evidence="1" type="ORF">PMAYCL1PPCAC_27080</name>
</gene>
<dbReference type="EMBL" id="BTRK01000006">
    <property type="protein sequence ID" value="GMR56885.1"/>
    <property type="molecule type" value="Genomic_DNA"/>
</dbReference>
<name>A0AAN5D6E8_9BILA</name>
<evidence type="ECO:0000313" key="2">
    <source>
        <dbReference type="Proteomes" id="UP001328107"/>
    </source>
</evidence>
<dbReference type="AlphaFoldDB" id="A0AAN5D6E8"/>
<sequence length="91" mass="9973">SLVSTHTIYHSIHEHCDHYMKIMDRESGSALEFIIDDQPLVAVLAEDLLELPFEDCSICLDRGLEAALVHDMILVSAGTAKGASAFLISTM</sequence>
<reference evidence="2" key="1">
    <citation type="submission" date="2022-10" db="EMBL/GenBank/DDBJ databases">
        <title>Genome assembly of Pristionchus species.</title>
        <authorList>
            <person name="Yoshida K."/>
            <person name="Sommer R.J."/>
        </authorList>
    </citation>
    <scope>NUCLEOTIDE SEQUENCE [LARGE SCALE GENOMIC DNA]</scope>
    <source>
        <strain evidence="2">RS5460</strain>
    </source>
</reference>
<feature type="non-terminal residue" evidence="1">
    <location>
        <position position="91"/>
    </location>
</feature>
<evidence type="ECO:0000313" key="1">
    <source>
        <dbReference type="EMBL" id="GMR56885.1"/>
    </source>
</evidence>
<feature type="non-terminal residue" evidence="1">
    <location>
        <position position="1"/>
    </location>
</feature>
<keyword evidence="2" id="KW-1185">Reference proteome</keyword>
<comment type="caution">
    <text evidence="1">The sequence shown here is derived from an EMBL/GenBank/DDBJ whole genome shotgun (WGS) entry which is preliminary data.</text>
</comment>
<accession>A0AAN5D6E8</accession>
<organism evidence="1 2">
    <name type="scientific">Pristionchus mayeri</name>
    <dbReference type="NCBI Taxonomy" id="1317129"/>
    <lineage>
        <taxon>Eukaryota</taxon>
        <taxon>Metazoa</taxon>
        <taxon>Ecdysozoa</taxon>
        <taxon>Nematoda</taxon>
        <taxon>Chromadorea</taxon>
        <taxon>Rhabditida</taxon>
        <taxon>Rhabditina</taxon>
        <taxon>Diplogasteromorpha</taxon>
        <taxon>Diplogasteroidea</taxon>
        <taxon>Neodiplogasteridae</taxon>
        <taxon>Pristionchus</taxon>
    </lineage>
</organism>
<dbReference type="Proteomes" id="UP001328107">
    <property type="component" value="Unassembled WGS sequence"/>
</dbReference>
<protein>
    <submittedName>
        <fullName evidence="1">Uncharacterized protein</fullName>
    </submittedName>
</protein>